<dbReference type="Pfam" id="PF00884">
    <property type="entry name" value="Sulfatase"/>
    <property type="match status" value="1"/>
</dbReference>
<dbReference type="PANTHER" id="PTHR42693">
    <property type="entry name" value="ARYLSULFATASE FAMILY MEMBER"/>
    <property type="match status" value="1"/>
</dbReference>
<keyword evidence="3" id="KW-0378">Hydrolase</keyword>
<dbReference type="InterPro" id="IPR017850">
    <property type="entry name" value="Alkaline_phosphatase_core_sf"/>
</dbReference>
<dbReference type="OrthoDB" id="9764377at2"/>
<dbReference type="STRING" id="475255.SAMN04488101_101551"/>
<dbReference type="PROSITE" id="PS00149">
    <property type="entry name" value="SULFATASE_2"/>
    <property type="match status" value="1"/>
</dbReference>
<dbReference type="Proteomes" id="UP000192678">
    <property type="component" value="Unassembled WGS sequence"/>
</dbReference>
<keyword evidence="5" id="KW-0732">Signal</keyword>
<accession>A0A1W2AFE9</accession>
<dbReference type="GO" id="GO:0046872">
    <property type="term" value="F:metal ion binding"/>
    <property type="evidence" value="ECO:0007669"/>
    <property type="project" value="UniProtKB-KW"/>
</dbReference>
<evidence type="ECO:0000313" key="7">
    <source>
        <dbReference type="EMBL" id="SMC59310.1"/>
    </source>
</evidence>
<evidence type="ECO:0000256" key="1">
    <source>
        <dbReference type="ARBA" id="ARBA00008779"/>
    </source>
</evidence>
<evidence type="ECO:0000256" key="5">
    <source>
        <dbReference type="SAM" id="SignalP"/>
    </source>
</evidence>
<feature type="chain" id="PRO_5013026389" evidence="5">
    <location>
        <begin position="20"/>
        <end position="450"/>
    </location>
</feature>
<dbReference type="InterPro" id="IPR050738">
    <property type="entry name" value="Sulfatase"/>
</dbReference>
<evidence type="ECO:0000256" key="3">
    <source>
        <dbReference type="ARBA" id="ARBA00022801"/>
    </source>
</evidence>
<evidence type="ECO:0000313" key="8">
    <source>
        <dbReference type="Proteomes" id="UP000192678"/>
    </source>
</evidence>
<dbReference type="SUPFAM" id="SSF53649">
    <property type="entry name" value="Alkaline phosphatase-like"/>
    <property type="match status" value="1"/>
</dbReference>
<feature type="domain" description="Sulfatase N-terminal" evidence="6">
    <location>
        <begin position="28"/>
        <end position="367"/>
    </location>
</feature>
<reference evidence="7 8" key="1">
    <citation type="submission" date="2017-04" db="EMBL/GenBank/DDBJ databases">
        <authorList>
            <person name="Afonso C.L."/>
            <person name="Miller P.J."/>
            <person name="Scott M.A."/>
            <person name="Spackman E."/>
            <person name="Goraichik I."/>
            <person name="Dimitrov K.M."/>
            <person name="Suarez D.L."/>
            <person name="Swayne D.E."/>
        </authorList>
    </citation>
    <scope>NUCLEOTIDE SEQUENCE [LARGE SCALE GENOMIC DNA]</scope>
    <source>
        <strain evidence="7 8">DSM 19625</strain>
    </source>
</reference>
<protein>
    <submittedName>
        <fullName evidence="7">Arylsulfatase A</fullName>
    </submittedName>
</protein>
<feature type="signal peptide" evidence="5">
    <location>
        <begin position="1"/>
        <end position="19"/>
    </location>
</feature>
<keyword evidence="2" id="KW-0479">Metal-binding</keyword>
<evidence type="ECO:0000256" key="4">
    <source>
        <dbReference type="ARBA" id="ARBA00022837"/>
    </source>
</evidence>
<proteinExistence type="inferred from homology"/>
<sequence length="450" mass="50369">MKISCFCIALLLITFGKSAQGQVVENRPNVIIIYVDDMGYGDLGSYGAEISTPNIDKIGKTGIRFTNFYASAPVCTPSRYSLLTGTYPQRSKHNLTFALMPDDKNYLDTSETTMATRFKSEGYLTGMIGKWHLGQANSINLLVDYGFDLFTGALGGCIDYFSHTYGQSEGDWYVNGKLQAEKGYSTDLITNHAVDFIHLASKKKQPFYLYLPYNAPHYGKTDPENIKDYTLSLGETKYKGRNDLNTLQVPQTYLNKVSNIADPYRRAYAAMVMCLDHNVGKLMDRLKKEGILENTMIWFISDNGGYSKSYYGHASNGKLRGQKAELWEGGIRVPALLSWPAKVKPGQVVSTPLVNMDIMPTLAGIIGCANNKVHTDGADIRKVLFNQGDLKRNLYWKYGKQTAVRSGDWKLVNGTELYNLKFDEGETTNVARKYPELVKSLNIEFSTNMP</sequence>
<organism evidence="7 8">
    <name type="scientific">Pedobacter nyackensis</name>
    <dbReference type="NCBI Taxonomy" id="475255"/>
    <lineage>
        <taxon>Bacteria</taxon>
        <taxon>Pseudomonadati</taxon>
        <taxon>Bacteroidota</taxon>
        <taxon>Sphingobacteriia</taxon>
        <taxon>Sphingobacteriales</taxon>
        <taxon>Sphingobacteriaceae</taxon>
        <taxon>Pedobacter</taxon>
    </lineage>
</organism>
<keyword evidence="4" id="KW-0106">Calcium</keyword>
<evidence type="ECO:0000259" key="6">
    <source>
        <dbReference type="Pfam" id="PF00884"/>
    </source>
</evidence>
<dbReference type="InterPro" id="IPR000917">
    <property type="entry name" value="Sulfatase_N"/>
</dbReference>
<dbReference type="AlphaFoldDB" id="A0A1W2AFE9"/>
<comment type="similarity">
    <text evidence="1">Belongs to the sulfatase family.</text>
</comment>
<evidence type="ECO:0000256" key="2">
    <source>
        <dbReference type="ARBA" id="ARBA00022723"/>
    </source>
</evidence>
<dbReference type="PANTHER" id="PTHR42693:SF53">
    <property type="entry name" value="ENDO-4-O-SULFATASE"/>
    <property type="match status" value="1"/>
</dbReference>
<keyword evidence="8" id="KW-1185">Reference proteome</keyword>
<dbReference type="Gene3D" id="3.40.720.10">
    <property type="entry name" value="Alkaline Phosphatase, subunit A"/>
    <property type="match status" value="1"/>
</dbReference>
<dbReference type="Gene3D" id="3.30.1120.10">
    <property type="match status" value="1"/>
</dbReference>
<dbReference type="GO" id="GO:0004065">
    <property type="term" value="F:arylsulfatase activity"/>
    <property type="evidence" value="ECO:0007669"/>
    <property type="project" value="TreeGrafter"/>
</dbReference>
<dbReference type="EMBL" id="FWYB01000001">
    <property type="protein sequence ID" value="SMC59310.1"/>
    <property type="molecule type" value="Genomic_DNA"/>
</dbReference>
<gene>
    <name evidence="7" type="ORF">SAMN04488101_101551</name>
</gene>
<dbReference type="RefSeq" id="WP_084287116.1">
    <property type="nucleotide sequence ID" value="NZ_FWYB01000001.1"/>
</dbReference>
<dbReference type="InterPro" id="IPR024607">
    <property type="entry name" value="Sulfatase_CS"/>
</dbReference>
<dbReference type="PROSITE" id="PS00523">
    <property type="entry name" value="SULFATASE_1"/>
    <property type="match status" value="1"/>
</dbReference>
<name>A0A1W2AFE9_9SPHI</name>